<proteinExistence type="predicted"/>
<evidence type="ECO:0000256" key="2">
    <source>
        <dbReference type="ARBA" id="ARBA00013194"/>
    </source>
</evidence>
<dbReference type="PRINTS" id="PR00153">
    <property type="entry name" value="CSAPPISMRASE"/>
</dbReference>
<dbReference type="GO" id="GO:0005737">
    <property type="term" value="C:cytoplasm"/>
    <property type="evidence" value="ECO:0007669"/>
    <property type="project" value="TreeGrafter"/>
</dbReference>
<dbReference type="InterPro" id="IPR029000">
    <property type="entry name" value="Cyclophilin-like_dom_sf"/>
</dbReference>
<comment type="caution">
    <text evidence="7">The sequence shown here is derived from an EMBL/GenBank/DDBJ whole genome shotgun (WGS) entry which is preliminary data.</text>
</comment>
<dbReference type="Pfam" id="PF00160">
    <property type="entry name" value="Pro_isomerase"/>
    <property type="match status" value="1"/>
</dbReference>
<evidence type="ECO:0000259" key="6">
    <source>
        <dbReference type="PROSITE" id="PS50072"/>
    </source>
</evidence>
<comment type="catalytic activity">
    <reaction evidence="1">
        <text>[protein]-peptidylproline (omega=180) = [protein]-peptidylproline (omega=0)</text>
        <dbReference type="Rhea" id="RHEA:16237"/>
        <dbReference type="Rhea" id="RHEA-COMP:10747"/>
        <dbReference type="Rhea" id="RHEA-COMP:10748"/>
        <dbReference type="ChEBI" id="CHEBI:83833"/>
        <dbReference type="ChEBI" id="CHEBI:83834"/>
        <dbReference type="EC" id="5.2.1.8"/>
    </reaction>
</comment>
<feature type="compositionally biased region" description="Basic and acidic residues" evidence="5">
    <location>
        <begin position="217"/>
        <end position="231"/>
    </location>
</feature>
<dbReference type="EMBL" id="SNSC02000006">
    <property type="protein sequence ID" value="TID23687.1"/>
    <property type="molecule type" value="Genomic_DNA"/>
</dbReference>
<dbReference type="InterPro" id="IPR002130">
    <property type="entry name" value="Cyclophilin-type_PPIase_dom"/>
</dbReference>
<sequence length="359" mass="41013">MAEAASRPRVFLDISIATEPVGRLVIELFTDKTPKTCENFRTICTGSKDGLTYKMSPFHRVIDEFMIQGGDITKGNGTGGASIYGGEFEDENIGWRDIDQEGLDAFNRIGVLITTNRFFITLAPCPHINAKHTVFGQLVSGQDTLERIAKITVDKNDKPIQDVVISTCGELERKKRPAASKQPIQDSVHIPHPVPVRLHHPQDTRAAQSRAIDTDIDQNRRRSDASPDHNLRGRIRQRSRSQSPIAERESTNDDRERKRRKRSPPPSRPQSRSRSTEYRRQRSLPNQYRDWRDDGRSARRDRNREGDRYRNDDSSGRLGDGEDFDDFGTTGGVKYKGRGHMKFSERDLQPRQQQGSRRY</sequence>
<dbReference type="GO" id="GO:0006457">
    <property type="term" value="P:protein folding"/>
    <property type="evidence" value="ECO:0007669"/>
    <property type="project" value="InterPro"/>
</dbReference>
<dbReference type="STRING" id="86259.A0A4Z1P4F9"/>
<dbReference type="Gene3D" id="2.40.100.10">
    <property type="entry name" value="Cyclophilin-like"/>
    <property type="match status" value="1"/>
</dbReference>
<dbReference type="PANTHER" id="PTHR11071:SF561">
    <property type="entry name" value="PEPTIDYL-PROLYL CIS-TRANS ISOMERASE D-RELATED"/>
    <property type="match status" value="1"/>
</dbReference>
<name>A0A4Z1P4F9_9PEZI</name>
<dbReference type="GO" id="GO:0016018">
    <property type="term" value="F:cyclosporin A binding"/>
    <property type="evidence" value="ECO:0007669"/>
    <property type="project" value="TreeGrafter"/>
</dbReference>
<accession>A0A4Z1P4F9</accession>
<evidence type="ECO:0000256" key="5">
    <source>
        <dbReference type="SAM" id="MobiDB-lite"/>
    </source>
</evidence>
<feature type="compositionally biased region" description="Basic and acidic residues" evidence="5">
    <location>
        <begin position="246"/>
        <end position="256"/>
    </location>
</feature>
<dbReference type="EC" id="5.2.1.8" evidence="2"/>
<keyword evidence="3" id="KW-0697">Rotamase</keyword>
<evidence type="ECO:0000256" key="3">
    <source>
        <dbReference type="ARBA" id="ARBA00023110"/>
    </source>
</evidence>
<evidence type="ECO:0000256" key="1">
    <source>
        <dbReference type="ARBA" id="ARBA00000971"/>
    </source>
</evidence>
<dbReference type="SUPFAM" id="SSF50891">
    <property type="entry name" value="Cyclophilin-like"/>
    <property type="match status" value="1"/>
</dbReference>
<evidence type="ECO:0000313" key="8">
    <source>
        <dbReference type="Proteomes" id="UP000298493"/>
    </source>
</evidence>
<dbReference type="Proteomes" id="UP000298493">
    <property type="component" value="Unassembled WGS sequence"/>
</dbReference>
<dbReference type="FunFam" id="2.40.100.10:FF:000025">
    <property type="entry name" value="Peptidyl-prolyl cis-trans isomerase CYP19-2"/>
    <property type="match status" value="1"/>
</dbReference>
<dbReference type="PROSITE" id="PS00170">
    <property type="entry name" value="CSA_PPIASE_1"/>
    <property type="match status" value="1"/>
</dbReference>
<organism evidence="7 8">
    <name type="scientific">Venturia nashicola</name>
    <dbReference type="NCBI Taxonomy" id="86259"/>
    <lineage>
        <taxon>Eukaryota</taxon>
        <taxon>Fungi</taxon>
        <taxon>Dikarya</taxon>
        <taxon>Ascomycota</taxon>
        <taxon>Pezizomycotina</taxon>
        <taxon>Dothideomycetes</taxon>
        <taxon>Pleosporomycetidae</taxon>
        <taxon>Venturiales</taxon>
        <taxon>Venturiaceae</taxon>
        <taxon>Venturia</taxon>
    </lineage>
</organism>
<keyword evidence="8" id="KW-1185">Reference proteome</keyword>
<feature type="compositionally biased region" description="Polar residues" evidence="5">
    <location>
        <begin position="350"/>
        <end position="359"/>
    </location>
</feature>
<evidence type="ECO:0000256" key="4">
    <source>
        <dbReference type="ARBA" id="ARBA00023235"/>
    </source>
</evidence>
<evidence type="ECO:0000313" key="7">
    <source>
        <dbReference type="EMBL" id="TID23687.1"/>
    </source>
</evidence>
<dbReference type="AlphaFoldDB" id="A0A4Z1P4F9"/>
<dbReference type="InterPro" id="IPR020892">
    <property type="entry name" value="Cyclophilin-type_PPIase_CS"/>
</dbReference>
<feature type="domain" description="PPIase cyclophilin-type" evidence="6">
    <location>
        <begin position="11"/>
        <end position="170"/>
    </location>
</feature>
<feature type="compositionally biased region" description="Basic and acidic residues" evidence="5">
    <location>
        <begin position="289"/>
        <end position="315"/>
    </location>
</feature>
<dbReference type="GO" id="GO:0003755">
    <property type="term" value="F:peptidyl-prolyl cis-trans isomerase activity"/>
    <property type="evidence" value="ECO:0007669"/>
    <property type="project" value="UniProtKB-KW"/>
</dbReference>
<feature type="region of interest" description="Disordered" evidence="5">
    <location>
        <begin position="172"/>
        <end position="359"/>
    </location>
</feature>
<protein>
    <recommendedName>
        <fullName evidence="2">peptidylprolyl isomerase</fullName>
        <ecNumber evidence="2">5.2.1.8</ecNumber>
    </recommendedName>
</protein>
<keyword evidence="4 7" id="KW-0413">Isomerase</keyword>
<gene>
    <name evidence="7" type="ORF">E6O75_ATG03323</name>
</gene>
<dbReference type="PROSITE" id="PS50072">
    <property type="entry name" value="CSA_PPIASE_2"/>
    <property type="match status" value="1"/>
</dbReference>
<reference evidence="7 8" key="1">
    <citation type="submission" date="2019-04" db="EMBL/GenBank/DDBJ databases">
        <title>High contiguity whole genome sequence and gene annotation resource for two Venturia nashicola isolates.</title>
        <authorList>
            <person name="Prokchorchik M."/>
            <person name="Won K."/>
            <person name="Lee Y."/>
            <person name="Choi E.D."/>
            <person name="Segonzac C."/>
            <person name="Sohn K.H."/>
        </authorList>
    </citation>
    <scope>NUCLEOTIDE SEQUENCE [LARGE SCALE GENOMIC DNA]</scope>
    <source>
        <strain evidence="7 8">PRI2</strain>
    </source>
</reference>
<dbReference type="PANTHER" id="PTHR11071">
    <property type="entry name" value="PEPTIDYL-PROLYL CIS-TRANS ISOMERASE"/>
    <property type="match status" value="1"/>
</dbReference>